<keyword evidence="8" id="KW-0472">Membrane</keyword>
<dbReference type="InterPro" id="IPR003593">
    <property type="entry name" value="AAA+_ATPase"/>
</dbReference>
<dbReference type="CDD" id="cd03225">
    <property type="entry name" value="ABC_cobalt_CbiO_domain1"/>
    <property type="match status" value="1"/>
</dbReference>
<evidence type="ECO:0000256" key="4">
    <source>
        <dbReference type="ARBA" id="ARBA00022475"/>
    </source>
</evidence>
<keyword evidence="4" id="KW-1003">Cell membrane</keyword>
<protein>
    <submittedName>
        <fullName evidence="10">Energy-coupling factor transport system ATP-binding protein</fullName>
    </submittedName>
</protein>
<reference evidence="10 11" key="1">
    <citation type="submission" date="2016-10" db="EMBL/GenBank/DDBJ databases">
        <authorList>
            <person name="de Groot N.N."/>
        </authorList>
    </citation>
    <scope>NUCLEOTIDE SEQUENCE [LARGE SCALE GENOMIC DNA]</scope>
    <source>
        <strain evidence="10 11">CGMCC 1.9159</strain>
    </source>
</reference>
<keyword evidence="5" id="KW-0547">Nucleotide-binding</keyword>
<dbReference type="STRING" id="686624.SAMN04488242_0756"/>
<comment type="similarity">
    <text evidence="2">Belongs to the ABC transporter superfamily.</text>
</comment>
<dbReference type="Gene3D" id="3.40.50.300">
    <property type="entry name" value="P-loop containing nucleotide triphosphate hydrolases"/>
    <property type="match status" value="1"/>
</dbReference>
<dbReference type="AlphaFoldDB" id="A0A1G9I6H4"/>
<dbReference type="InterPro" id="IPR027417">
    <property type="entry name" value="P-loop_NTPase"/>
</dbReference>
<accession>A0A1G9I6H4</accession>
<dbReference type="Proteomes" id="UP000199475">
    <property type="component" value="Unassembled WGS sequence"/>
</dbReference>
<evidence type="ECO:0000313" key="10">
    <source>
        <dbReference type="EMBL" id="SDL20837.1"/>
    </source>
</evidence>
<evidence type="ECO:0000256" key="7">
    <source>
        <dbReference type="ARBA" id="ARBA00022967"/>
    </source>
</evidence>
<name>A0A1G9I6H4_9ACTN</name>
<evidence type="ECO:0000256" key="6">
    <source>
        <dbReference type="ARBA" id="ARBA00022840"/>
    </source>
</evidence>
<comment type="subcellular location">
    <subcellularLocation>
        <location evidence="1">Cell membrane</location>
    </subcellularLocation>
</comment>
<keyword evidence="3" id="KW-0813">Transport</keyword>
<sequence>MGVVTINDLTFTHEGSETGPSLVDINLDIERGEFVSIIGANGAGKTSLCNAIRGFIPHLFKGELTGEVRIDGQPVTEESFPELARQVGFVFQNPFTQMTGTTTTVYDELAYGLGNLGVPRDEMRRRVDAMVDMAHLEPLVERHPFQLSGGQQQRVALASILVMGQPILVIDEPTSQLDPKSTDDIFELIENMKDRGITIVLVEHKMEHVARYSDRVILMDDARIVAEGTPAEVFNDPRTEALGTRLPQPLFVARALRERGLPVTGRELTLEELVEHLRAGAINGKEGR</sequence>
<keyword evidence="7" id="KW-1278">Translocase</keyword>
<dbReference type="PROSITE" id="PS00211">
    <property type="entry name" value="ABC_TRANSPORTER_1"/>
    <property type="match status" value="1"/>
</dbReference>
<dbReference type="SUPFAM" id="SSF52540">
    <property type="entry name" value="P-loop containing nucleoside triphosphate hydrolases"/>
    <property type="match status" value="1"/>
</dbReference>
<dbReference type="SMART" id="SM00382">
    <property type="entry name" value="AAA"/>
    <property type="match status" value="1"/>
</dbReference>
<evidence type="ECO:0000259" key="9">
    <source>
        <dbReference type="PROSITE" id="PS50893"/>
    </source>
</evidence>
<evidence type="ECO:0000256" key="3">
    <source>
        <dbReference type="ARBA" id="ARBA00022448"/>
    </source>
</evidence>
<dbReference type="InterPro" id="IPR015856">
    <property type="entry name" value="ABC_transpr_CbiO/EcfA_su"/>
</dbReference>
<evidence type="ECO:0000256" key="1">
    <source>
        <dbReference type="ARBA" id="ARBA00004236"/>
    </source>
</evidence>
<evidence type="ECO:0000256" key="8">
    <source>
        <dbReference type="ARBA" id="ARBA00023136"/>
    </source>
</evidence>
<keyword evidence="6 10" id="KW-0067">ATP-binding</keyword>
<feature type="domain" description="ABC transporter" evidence="9">
    <location>
        <begin position="4"/>
        <end position="246"/>
    </location>
</feature>
<dbReference type="InterPro" id="IPR003439">
    <property type="entry name" value="ABC_transporter-like_ATP-bd"/>
</dbReference>
<proteinExistence type="inferred from homology"/>
<evidence type="ECO:0000313" key="11">
    <source>
        <dbReference type="Proteomes" id="UP000199475"/>
    </source>
</evidence>
<dbReference type="GO" id="GO:0043190">
    <property type="term" value="C:ATP-binding cassette (ABC) transporter complex"/>
    <property type="evidence" value="ECO:0007669"/>
    <property type="project" value="TreeGrafter"/>
</dbReference>
<dbReference type="GO" id="GO:0016887">
    <property type="term" value="F:ATP hydrolysis activity"/>
    <property type="evidence" value="ECO:0007669"/>
    <property type="project" value="InterPro"/>
</dbReference>
<dbReference type="EMBL" id="FNGP01000001">
    <property type="protein sequence ID" value="SDL20837.1"/>
    <property type="molecule type" value="Genomic_DNA"/>
</dbReference>
<dbReference type="InterPro" id="IPR017871">
    <property type="entry name" value="ABC_transporter-like_CS"/>
</dbReference>
<dbReference type="Pfam" id="PF00005">
    <property type="entry name" value="ABC_tran"/>
    <property type="match status" value="1"/>
</dbReference>
<dbReference type="PANTHER" id="PTHR43553">
    <property type="entry name" value="HEAVY METAL TRANSPORTER"/>
    <property type="match status" value="1"/>
</dbReference>
<dbReference type="PROSITE" id="PS50893">
    <property type="entry name" value="ABC_TRANSPORTER_2"/>
    <property type="match status" value="1"/>
</dbReference>
<dbReference type="FunFam" id="3.40.50.300:FF:000224">
    <property type="entry name" value="Energy-coupling factor transporter ATP-binding protein EcfA"/>
    <property type="match status" value="1"/>
</dbReference>
<evidence type="ECO:0000256" key="2">
    <source>
        <dbReference type="ARBA" id="ARBA00005417"/>
    </source>
</evidence>
<dbReference type="GO" id="GO:0005524">
    <property type="term" value="F:ATP binding"/>
    <property type="evidence" value="ECO:0007669"/>
    <property type="project" value="UniProtKB-KW"/>
</dbReference>
<organism evidence="10 11">
    <name type="scientific">Tessaracoccus oleiagri</name>
    <dbReference type="NCBI Taxonomy" id="686624"/>
    <lineage>
        <taxon>Bacteria</taxon>
        <taxon>Bacillati</taxon>
        <taxon>Actinomycetota</taxon>
        <taxon>Actinomycetes</taxon>
        <taxon>Propionibacteriales</taxon>
        <taxon>Propionibacteriaceae</taxon>
        <taxon>Tessaracoccus</taxon>
    </lineage>
</organism>
<dbReference type="InterPro" id="IPR050095">
    <property type="entry name" value="ECF_ABC_transporter_ATP-bd"/>
</dbReference>
<gene>
    <name evidence="10" type="ORF">SAMN04488242_0756</name>
</gene>
<keyword evidence="11" id="KW-1185">Reference proteome</keyword>
<dbReference type="GO" id="GO:0042626">
    <property type="term" value="F:ATPase-coupled transmembrane transporter activity"/>
    <property type="evidence" value="ECO:0007669"/>
    <property type="project" value="TreeGrafter"/>
</dbReference>
<evidence type="ECO:0000256" key="5">
    <source>
        <dbReference type="ARBA" id="ARBA00022741"/>
    </source>
</evidence>